<dbReference type="Gene3D" id="3.40.250.10">
    <property type="entry name" value="Rhodanese-like domain"/>
    <property type="match status" value="1"/>
</dbReference>
<dbReference type="CDD" id="cd00158">
    <property type="entry name" value="RHOD"/>
    <property type="match status" value="1"/>
</dbReference>
<dbReference type="InterPro" id="IPR052367">
    <property type="entry name" value="Thiosulfate_ST/Rhodanese-like"/>
</dbReference>
<dbReference type="Pfam" id="PF00581">
    <property type="entry name" value="Rhodanese"/>
    <property type="match status" value="1"/>
</dbReference>
<evidence type="ECO:0000313" key="3">
    <source>
        <dbReference type="Proteomes" id="UP000238442"/>
    </source>
</evidence>
<dbReference type="RefSeq" id="WP_105216390.1">
    <property type="nucleotide sequence ID" value="NZ_CP027062.1"/>
</dbReference>
<protein>
    <submittedName>
        <fullName evidence="2">Rhodanese-like domain-containing protein</fullName>
    </submittedName>
</protein>
<organism evidence="2 3">
    <name type="scientific">Pukyongia salina</name>
    <dbReference type="NCBI Taxonomy" id="2094025"/>
    <lineage>
        <taxon>Bacteria</taxon>
        <taxon>Pseudomonadati</taxon>
        <taxon>Bacteroidota</taxon>
        <taxon>Flavobacteriia</taxon>
        <taxon>Flavobacteriales</taxon>
        <taxon>Flavobacteriaceae</taxon>
        <taxon>Pukyongia</taxon>
    </lineage>
</organism>
<dbReference type="KEGG" id="aue:C5O00_08155"/>
<keyword evidence="3" id="KW-1185">Reference proteome</keyword>
<dbReference type="SUPFAM" id="SSF52821">
    <property type="entry name" value="Rhodanese/Cell cycle control phosphatase"/>
    <property type="match status" value="1"/>
</dbReference>
<dbReference type="SMART" id="SM00450">
    <property type="entry name" value="RHOD"/>
    <property type="match status" value="1"/>
</dbReference>
<name>A0A2S0HWW3_9FLAO</name>
<dbReference type="EMBL" id="CP027062">
    <property type="protein sequence ID" value="AVI51149.1"/>
    <property type="molecule type" value="Genomic_DNA"/>
</dbReference>
<dbReference type="PANTHER" id="PTHR45431:SF3">
    <property type="entry name" value="RHODANESE-LIKE DOMAIN-CONTAINING PROTEIN 15, CHLOROPLASTIC"/>
    <property type="match status" value="1"/>
</dbReference>
<dbReference type="InterPro" id="IPR001763">
    <property type="entry name" value="Rhodanese-like_dom"/>
</dbReference>
<reference evidence="2 3" key="1">
    <citation type="submission" date="2018-02" db="EMBL/GenBank/DDBJ databases">
        <title>Genomic analysis of the strain RR4-38 isolated from a seawater recirculating aquaculture system.</title>
        <authorList>
            <person name="Kim Y.-S."/>
            <person name="Jang Y.H."/>
            <person name="Kim K.-H."/>
        </authorList>
    </citation>
    <scope>NUCLEOTIDE SEQUENCE [LARGE SCALE GENOMIC DNA]</scope>
    <source>
        <strain evidence="2 3">RR4-38</strain>
    </source>
</reference>
<evidence type="ECO:0000259" key="1">
    <source>
        <dbReference type="PROSITE" id="PS50206"/>
    </source>
</evidence>
<dbReference type="AlphaFoldDB" id="A0A2S0HWW3"/>
<sequence length="114" mass="12644">MFFKSLLGTAAGSSSNSIRILNTSEYKAAISKGKVQLVDVRTPNEYRAGHIPNAVNIDYFQPQVFAEKVAKLDKNKAVYIYCRSGSRSRGAAAQLVKLGFTEIYDLKGGYMKWN</sequence>
<gene>
    <name evidence="2" type="ORF">C5O00_08155</name>
</gene>
<dbReference type="Proteomes" id="UP000238442">
    <property type="component" value="Chromosome"/>
</dbReference>
<dbReference type="PANTHER" id="PTHR45431">
    <property type="entry name" value="RHODANESE-LIKE DOMAIN-CONTAINING PROTEIN 15, CHLOROPLASTIC"/>
    <property type="match status" value="1"/>
</dbReference>
<proteinExistence type="predicted"/>
<feature type="domain" description="Rhodanese" evidence="1">
    <location>
        <begin position="31"/>
        <end position="114"/>
    </location>
</feature>
<evidence type="ECO:0000313" key="2">
    <source>
        <dbReference type="EMBL" id="AVI51149.1"/>
    </source>
</evidence>
<dbReference type="OrthoDB" id="9808735at2"/>
<dbReference type="InterPro" id="IPR036873">
    <property type="entry name" value="Rhodanese-like_dom_sf"/>
</dbReference>
<accession>A0A2S0HWW3</accession>
<dbReference type="PROSITE" id="PS50206">
    <property type="entry name" value="RHODANESE_3"/>
    <property type="match status" value="1"/>
</dbReference>